<dbReference type="OrthoDB" id="9797415at2"/>
<dbReference type="SUPFAM" id="SSF56784">
    <property type="entry name" value="HAD-like"/>
    <property type="match status" value="1"/>
</dbReference>
<dbReference type="PANTHER" id="PTHR43611">
    <property type="entry name" value="ALPHA-D-GLUCOSE 1-PHOSPHATE PHOSPHATASE"/>
    <property type="match status" value="1"/>
</dbReference>
<dbReference type="EMBL" id="VKKG01000001">
    <property type="protein sequence ID" value="TRY19539.1"/>
    <property type="molecule type" value="Genomic_DNA"/>
</dbReference>
<sequence>MQSVRAVLWDADGVLQGTPAGTWDLAASVVSQFPGALTGAAIDEDGIRAVADAMGLGDRIDDVLSVWWTFDVLQPALEIVARVRATGVSCYLATNQDSYRATCMRNRAPYEEILDGAYYSCDIRSAKPSAVFFEHIASDLGLAPEQLLFIDDQPANVSGARSAGLNAERWTYGDGMERLRKLLDTYEIHLA</sequence>
<accession>A0A553K489</accession>
<dbReference type="InterPro" id="IPR036412">
    <property type="entry name" value="HAD-like_sf"/>
</dbReference>
<dbReference type="InterPro" id="IPR023214">
    <property type="entry name" value="HAD_sf"/>
</dbReference>
<dbReference type="NCBIfam" id="TIGR01509">
    <property type="entry name" value="HAD-SF-IA-v3"/>
    <property type="match status" value="1"/>
</dbReference>
<dbReference type="GO" id="GO:0016787">
    <property type="term" value="F:hydrolase activity"/>
    <property type="evidence" value="ECO:0007669"/>
    <property type="project" value="UniProtKB-KW"/>
</dbReference>
<dbReference type="Proteomes" id="UP000317638">
    <property type="component" value="Unassembled WGS sequence"/>
</dbReference>
<proteinExistence type="predicted"/>
<protein>
    <submittedName>
        <fullName evidence="1">HAD-IA family hydrolase</fullName>
    </submittedName>
</protein>
<gene>
    <name evidence="1" type="ORF">FOJ82_01145</name>
</gene>
<dbReference type="PRINTS" id="PR00413">
    <property type="entry name" value="HADHALOGNASE"/>
</dbReference>
<keyword evidence="2" id="KW-1185">Reference proteome</keyword>
<evidence type="ECO:0000313" key="1">
    <source>
        <dbReference type="EMBL" id="TRY19539.1"/>
    </source>
</evidence>
<organism evidence="1 2">
    <name type="scientific">Tessaracoccus rhinocerotis</name>
    <dbReference type="NCBI Taxonomy" id="1689449"/>
    <lineage>
        <taxon>Bacteria</taxon>
        <taxon>Bacillati</taxon>
        <taxon>Actinomycetota</taxon>
        <taxon>Actinomycetes</taxon>
        <taxon>Propionibacteriales</taxon>
        <taxon>Propionibacteriaceae</taxon>
        <taxon>Tessaracoccus</taxon>
    </lineage>
</organism>
<name>A0A553K489_9ACTN</name>
<evidence type="ECO:0000313" key="2">
    <source>
        <dbReference type="Proteomes" id="UP000317638"/>
    </source>
</evidence>
<dbReference type="InterPro" id="IPR006439">
    <property type="entry name" value="HAD-SF_hydro_IA"/>
</dbReference>
<comment type="caution">
    <text evidence="1">The sequence shown here is derived from an EMBL/GenBank/DDBJ whole genome shotgun (WGS) entry which is preliminary data.</text>
</comment>
<dbReference type="Pfam" id="PF00702">
    <property type="entry name" value="Hydrolase"/>
    <property type="match status" value="1"/>
</dbReference>
<keyword evidence="1" id="KW-0378">Hydrolase</keyword>
<dbReference type="Gene3D" id="3.40.50.1000">
    <property type="entry name" value="HAD superfamily/HAD-like"/>
    <property type="match status" value="1"/>
</dbReference>
<dbReference type="PANTHER" id="PTHR43611:SF3">
    <property type="entry name" value="FLAVIN MONONUCLEOTIDE HYDROLASE 1, CHLOROPLATIC"/>
    <property type="match status" value="1"/>
</dbReference>
<reference evidence="1 2" key="1">
    <citation type="submission" date="2019-07" db="EMBL/GenBank/DDBJ databases">
        <authorList>
            <person name="Zhou L.-Y."/>
        </authorList>
    </citation>
    <scope>NUCLEOTIDE SEQUENCE [LARGE SCALE GENOMIC DNA]</scope>
    <source>
        <strain evidence="1 2">YIM 101269</strain>
    </source>
</reference>
<dbReference type="AlphaFoldDB" id="A0A553K489"/>